<evidence type="ECO:0000313" key="2">
    <source>
        <dbReference type="Proteomes" id="UP000287394"/>
    </source>
</evidence>
<evidence type="ECO:0000313" key="1">
    <source>
        <dbReference type="EMBL" id="BDI33484.1"/>
    </source>
</evidence>
<dbReference type="Proteomes" id="UP000287394">
    <property type="component" value="Chromosome"/>
</dbReference>
<protein>
    <submittedName>
        <fullName evidence="1">Uncharacterized protein</fullName>
    </submittedName>
</protein>
<accession>A0A402D5P6</accession>
<proteinExistence type="predicted"/>
<keyword evidence="2" id="KW-1185">Reference proteome</keyword>
<sequence>MSTFAEHRRNLMRALAGERAQRDLLKVACAEAGAEYRVVHVPPDDAGTGAPDRDTVRRWPTEAYAGRPYQLRADDRPLLQCPPGAIEQMVKKRAPAANPVERSADF</sequence>
<gene>
    <name evidence="1" type="ORF">CCAX7_55350</name>
</gene>
<dbReference type="AlphaFoldDB" id="A0A402D5P6"/>
<dbReference type="EMBL" id="AP025739">
    <property type="protein sequence ID" value="BDI33484.1"/>
    <property type="molecule type" value="Genomic_DNA"/>
</dbReference>
<dbReference type="KEGG" id="ccot:CCAX7_55350"/>
<organism evidence="1 2">
    <name type="scientific">Capsulimonas corticalis</name>
    <dbReference type="NCBI Taxonomy" id="2219043"/>
    <lineage>
        <taxon>Bacteria</taxon>
        <taxon>Bacillati</taxon>
        <taxon>Armatimonadota</taxon>
        <taxon>Armatimonadia</taxon>
        <taxon>Capsulimonadales</taxon>
        <taxon>Capsulimonadaceae</taxon>
        <taxon>Capsulimonas</taxon>
    </lineage>
</organism>
<name>A0A402D5P6_9BACT</name>
<dbReference type="RefSeq" id="WP_119324770.1">
    <property type="nucleotide sequence ID" value="NZ_AP025739.1"/>
</dbReference>
<reference evidence="1 2" key="1">
    <citation type="journal article" date="2019" name="Int. J. Syst. Evol. Microbiol.">
        <title>Capsulimonas corticalis gen. nov., sp. nov., an aerobic capsulated bacterium, of a novel bacterial order, Capsulimonadales ord. nov., of the class Armatimonadia of the phylum Armatimonadetes.</title>
        <authorList>
            <person name="Li J."/>
            <person name="Kudo C."/>
            <person name="Tonouchi A."/>
        </authorList>
    </citation>
    <scope>NUCLEOTIDE SEQUENCE [LARGE SCALE GENOMIC DNA]</scope>
    <source>
        <strain evidence="1 2">AX-7</strain>
    </source>
</reference>